<dbReference type="Gene3D" id="1.10.260.40">
    <property type="entry name" value="lambda repressor-like DNA-binding domains"/>
    <property type="match status" value="1"/>
</dbReference>
<protein>
    <submittedName>
        <fullName evidence="3">Transcriptional regulator, XRE family</fullName>
    </submittedName>
</protein>
<dbReference type="GO" id="GO:0003677">
    <property type="term" value="F:DNA binding"/>
    <property type="evidence" value="ECO:0007669"/>
    <property type="project" value="UniProtKB-KW"/>
</dbReference>
<dbReference type="AlphaFoldDB" id="A0A0S2W0A6"/>
<gene>
    <name evidence="3" type="ORF">IB211_00397c</name>
</gene>
<dbReference type="Proteomes" id="UP000064844">
    <property type="component" value="Chromosome"/>
</dbReference>
<dbReference type="KEGG" id="ibu:IB211_00397c"/>
<dbReference type="SUPFAM" id="SSF47413">
    <property type="entry name" value="lambda repressor-like DNA-binding domains"/>
    <property type="match status" value="1"/>
</dbReference>
<reference evidence="4" key="2">
    <citation type="submission" date="2015-04" db="EMBL/GenBank/DDBJ databases">
        <title>A butyrogenic pathway from the amino acid lysine in a human gut commensal.</title>
        <authorList>
            <person name="de Vos W.M."/>
            <person name="Bui N.T.P."/>
            <person name="Plugge C.M."/>
            <person name="Ritari J."/>
        </authorList>
    </citation>
    <scope>NUCLEOTIDE SEQUENCE [LARGE SCALE GENOMIC DNA]</scope>
    <source>
        <strain evidence="4">AF211</strain>
    </source>
</reference>
<sequence>MTFGEKLYRLRKEKGWTQERLAEQIGVSRQALSKWESGSAVPDAVNILRLSKLFAVSADYLLDDAFESSDATWAGRPSGQARRPASWAVLRTAAGVCAVSVSLLGMLLLGILSSAFPCVYSISPAGVEWTRVYTGLWGFLKTNHLEWLFALCGVLLLAGAAVLCSPVLKRLRDRRASSPAPDQ</sequence>
<dbReference type="PANTHER" id="PTHR46558">
    <property type="entry name" value="TRACRIPTIONAL REGULATORY PROTEIN-RELATED-RELATED"/>
    <property type="match status" value="1"/>
</dbReference>
<feature type="domain" description="HTH cro/C1-type" evidence="2">
    <location>
        <begin position="7"/>
        <end position="61"/>
    </location>
</feature>
<keyword evidence="4" id="KW-1185">Reference proteome</keyword>
<dbReference type="STRING" id="1297617.IB211_00397c"/>
<dbReference type="EMBL" id="CP011307">
    <property type="protein sequence ID" value="ALP92792.1"/>
    <property type="molecule type" value="Genomic_DNA"/>
</dbReference>
<organism evidence="3 4">
    <name type="scientific">Intestinimonas butyriciproducens</name>
    <dbReference type="NCBI Taxonomy" id="1297617"/>
    <lineage>
        <taxon>Bacteria</taxon>
        <taxon>Bacillati</taxon>
        <taxon>Bacillota</taxon>
        <taxon>Clostridia</taxon>
        <taxon>Eubacteriales</taxon>
        <taxon>Intestinimonas</taxon>
    </lineage>
</organism>
<dbReference type="eggNOG" id="COG1396">
    <property type="taxonomic scope" value="Bacteria"/>
</dbReference>
<accession>A0A0S2W0A6</accession>
<dbReference type="CDD" id="cd00093">
    <property type="entry name" value="HTH_XRE"/>
    <property type="match status" value="1"/>
</dbReference>
<evidence type="ECO:0000256" key="1">
    <source>
        <dbReference type="ARBA" id="ARBA00023125"/>
    </source>
</evidence>
<dbReference type="InterPro" id="IPR001387">
    <property type="entry name" value="Cro/C1-type_HTH"/>
</dbReference>
<name>A0A0S2W0A6_9FIRM</name>
<dbReference type="SMART" id="SM00530">
    <property type="entry name" value="HTH_XRE"/>
    <property type="match status" value="1"/>
</dbReference>
<evidence type="ECO:0000313" key="3">
    <source>
        <dbReference type="EMBL" id="ALP92792.1"/>
    </source>
</evidence>
<dbReference type="InterPro" id="IPR010982">
    <property type="entry name" value="Lambda_DNA-bd_dom_sf"/>
</dbReference>
<proteinExistence type="predicted"/>
<dbReference type="RefSeq" id="WP_058116924.1">
    <property type="nucleotide sequence ID" value="NZ_CALICV010000031.1"/>
</dbReference>
<dbReference type="PANTHER" id="PTHR46558:SF13">
    <property type="entry name" value="HTH-TYPE TRANSCRIPTIONAL REGULATOR IMMR"/>
    <property type="match status" value="1"/>
</dbReference>
<keyword evidence="1" id="KW-0238">DNA-binding</keyword>
<dbReference type="PROSITE" id="PS50943">
    <property type="entry name" value="HTH_CROC1"/>
    <property type="match status" value="1"/>
</dbReference>
<evidence type="ECO:0000259" key="2">
    <source>
        <dbReference type="PROSITE" id="PS50943"/>
    </source>
</evidence>
<reference evidence="3 4" key="1">
    <citation type="journal article" date="2015" name="Nat. Commun.">
        <title>Production of butyrate from lysine and the Amadori product fructoselysine by a human gut commensal.</title>
        <authorList>
            <person name="Bui T.P."/>
            <person name="Ritari J."/>
            <person name="Boeren S."/>
            <person name="de Waard P."/>
            <person name="Plugge C.M."/>
            <person name="de Vos W.M."/>
        </authorList>
    </citation>
    <scope>NUCLEOTIDE SEQUENCE [LARGE SCALE GENOMIC DNA]</scope>
    <source>
        <strain evidence="3 4">AF211</strain>
    </source>
</reference>
<dbReference type="Pfam" id="PF01381">
    <property type="entry name" value="HTH_3"/>
    <property type="match status" value="1"/>
</dbReference>
<evidence type="ECO:0000313" key="4">
    <source>
        <dbReference type="Proteomes" id="UP000064844"/>
    </source>
</evidence>